<dbReference type="Proteomes" id="UP000434475">
    <property type="component" value="Unassembled WGS sequence"/>
</dbReference>
<dbReference type="AlphaFoldDB" id="A0A6I2R4Q7"/>
<organism evidence="1 2">
    <name type="scientific">Flavonifractor plautii</name>
    <name type="common">Fusobacterium plautii</name>
    <dbReference type="NCBI Taxonomy" id="292800"/>
    <lineage>
        <taxon>Bacteria</taxon>
        <taxon>Bacillati</taxon>
        <taxon>Bacillota</taxon>
        <taxon>Clostridia</taxon>
        <taxon>Eubacteriales</taxon>
        <taxon>Oscillospiraceae</taxon>
        <taxon>Flavonifractor</taxon>
    </lineage>
</organism>
<protein>
    <recommendedName>
        <fullName evidence="3">Head decoration protein</fullName>
    </recommendedName>
</protein>
<dbReference type="EMBL" id="WKPR01000020">
    <property type="protein sequence ID" value="MSB21161.1"/>
    <property type="molecule type" value="Genomic_DNA"/>
</dbReference>
<comment type="caution">
    <text evidence="1">The sequence shown here is derived from an EMBL/GenBank/DDBJ whole genome shotgun (WGS) entry which is preliminary data.</text>
</comment>
<accession>A0A6I2R4Q7</accession>
<sequence>MYEIQKDQTSPVNFFAGDYPVATAVREVSSGESVKKYDPVKLVGGKVEPIVKVDASEADSGSTTPAKTEYENTTAGIYGIAAGDAGAGEDVVVYLTGEFFADAINLPDSVTVETLTTAFRNIGIFLK</sequence>
<dbReference type="RefSeq" id="WP_172697894.1">
    <property type="nucleotide sequence ID" value="NZ_WKPR01000020.1"/>
</dbReference>
<reference evidence="1 2" key="1">
    <citation type="journal article" date="2019" name="Nat. Med.">
        <title>A library of human gut bacterial isolates paired with longitudinal multiomics data enables mechanistic microbiome research.</title>
        <authorList>
            <person name="Poyet M."/>
            <person name="Groussin M."/>
            <person name="Gibbons S.M."/>
            <person name="Avila-Pacheco J."/>
            <person name="Jiang X."/>
            <person name="Kearney S.M."/>
            <person name="Perrotta A.R."/>
            <person name="Berdy B."/>
            <person name="Zhao S."/>
            <person name="Lieberman T.D."/>
            <person name="Swanson P.K."/>
            <person name="Smith M."/>
            <person name="Roesemann S."/>
            <person name="Alexander J.E."/>
            <person name="Rich S.A."/>
            <person name="Livny J."/>
            <person name="Vlamakis H."/>
            <person name="Clish C."/>
            <person name="Bullock K."/>
            <person name="Deik A."/>
            <person name="Scott J."/>
            <person name="Pierce K.A."/>
            <person name="Xavier R.J."/>
            <person name="Alm E.J."/>
        </authorList>
    </citation>
    <scope>NUCLEOTIDE SEQUENCE [LARGE SCALE GENOMIC DNA]</scope>
    <source>
        <strain evidence="1 2">BIOML-A2</strain>
    </source>
</reference>
<evidence type="ECO:0000313" key="1">
    <source>
        <dbReference type="EMBL" id="MSB21161.1"/>
    </source>
</evidence>
<dbReference type="Gene3D" id="2.40.300.10">
    <property type="entry name" value="Head decoration protein D"/>
    <property type="match status" value="1"/>
</dbReference>
<gene>
    <name evidence="1" type="ORF">GKE97_16780</name>
</gene>
<evidence type="ECO:0000313" key="2">
    <source>
        <dbReference type="Proteomes" id="UP000434475"/>
    </source>
</evidence>
<proteinExistence type="predicted"/>
<evidence type="ECO:0008006" key="3">
    <source>
        <dbReference type="Google" id="ProtNLM"/>
    </source>
</evidence>
<name>A0A6I2R4Q7_FLAPL</name>